<dbReference type="InterPro" id="IPR001138">
    <property type="entry name" value="Zn2Cys6_DnaBD"/>
</dbReference>
<dbReference type="SUPFAM" id="SSF57701">
    <property type="entry name" value="Zn2/Cys6 DNA-binding domain"/>
    <property type="match status" value="1"/>
</dbReference>
<dbReference type="GO" id="GO:0006351">
    <property type="term" value="P:DNA-templated transcription"/>
    <property type="evidence" value="ECO:0007669"/>
    <property type="project" value="InterPro"/>
</dbReference>
<feature type="region of interest" description="Disordered" evidence="3">
    <location>
        <begin position="756"/>
        <end position="913"/>
    </location>
</feature>
<feature type="compositionally biased region" description="Polar residues" evidence="3">
    <location>
        <begin position="148"/>
        <end position="159"/>
    </location>
</feature>
<dbReference type="Pfam" id="PF00172">
    <property type="entry name" value="Zn_clus"/>
    <property type="match status" value="1"/>
</dbReference>
<dbReference type="AlphaFoldDB" id="M3K5M0"/>
<dbReference type="eggNOG" id="ENOG502S3FG">
    <property type="taxonomic scope" value="Eukaryota"/>
</dbReference>
<dbReference type="OMA" id="WDFSWVL"/>
<gene>
    <name evidence="5" type="ORF">G210_2239</name>
</gene>
<sequence>MSESTDQQNIKRRRIKQACDYCRTKKAKCDGKSPSCTNCISNDIKCVYSQSTKRRGLPTGYTHDLEKKVLLFQGLLSLLIRDDHQLKCKVLNCLINHQSLLDNLSNLQSDWHDGDISQLFNQLINDKNSVLNNVKTSSLSGAAKNGSYDLSSQSEQPSTAPLVHQTPPVVSQQQSPTVPPPPPPPPPPPQDQQAVHEIPQQQNHPSSLQHFNQIVTPGSSSNFYANTPSPVLTDPSFFLNYDVFQFISDEIEGARGAGPENWEPVALQYHGLSSLISGFTNKVVQQYNSKLNNVFKNPFRVGSIFNVSSFAITTSLSSNSFKFPNEIFQFPPNFRQTIDVYFQVHHCYIPMLDKVSFMRHVNYLSVLPEHKRQKVDGNIVALIWAVLSLGEFTKIGGDADVSQIYAKNAIMALENSFITTIESIQAMILLGFTYYNLGQWDFSWVLISSGTRMAIDVRLMRNSSDDENRKLHNSSNSSSLNNMNRKRTWATVYFVNTLLCARMGRSPVIRANDWPIPQINTDSWEEWLPWECYYGSNIMKVENGKFLSTFNEVMKGMFIVNLAITSTIDTSKNIYEETDHDNKSDSGEIRYDDRQNSHSMTLRMFESLIDSWIGQLPDHCKEEYFRNSIPVPTVMLIHLLKNLIWIILAVRLSSLKNTCEIKDSIIKFRNQKYTSSIIAMKKFINHETLEILHRNCLFDYFLIMTFSFPEMMVFESEFIKQAFIDEMKGVLIRASKISIPCRICYDLYRITTSAASTPDDGKNNATTETPKAHESPQISNLINLTKNGESNSVDHSGKQQADMNSAPSPFSSMTNGKSWLNQLPPPTATTFSVPPAPQPQGHVYPGHQDPGMVQQGHSQIPPQNSMPLPIPLPPQVQYPPPPSLVSHPPPPPPPPHAQQFFHPPQKTYQDIPGQQVIKIEATDGQPNGQKMTNNNNY</sequence>
<dbReference type="PANTHER" id="PTHR47655">
    <property type="entry name" value="QUINIC ACID UTILIZATION ACTIVATOR"/>
    <property type="match status" value="1"/>
</dbReference>
<accession>M3K5M0</accession>
<dbReference type="GO" id="GO:0008270">
    <property type="term" value="F:zinc ion binding"/>
    <property type="evidence" value="ECO:0007669"/>
    <property type="project" value="InterPro"/>
</dbReference>
<dbReference type="Pfam" id="PF04082">
    <property type="entry name" value="Fungal_trans"/>
    <property type="match status" value="1"/>
</dbReference>
<evidence type="ECO:0000313" key="5">
    <source>
        <dbReference type="EMBL" id="EMG50550.1"/>
    </source>
</evidence>
<feature type="domain" description="Zn(2)-C6 fungal-type" evidence="4">
    <location>
        <begin position="18"/>
        <end position="48"/>
    </location>
</feature>
<feature type="compositionally biased region" description="Pro residues" evidence="3">
    <location>
        <begin position="868"/>
        <end position="896"/>
    </location>
</feature>
<dbReference type="CDD" id="cd00067">
    <property type="entry name" value="GAL4"/>
    <property type="match status" value="1"/>
</dbReference>
<dbReference type="PANTHER" id="PTHR47655:SF2">
    <property type="entry name" value="QUINIC ACID UTILIZATION ACTIVATOR"/>
    <property type="match status" value="1"/>
</dbReference>
<keyword evidence="2" id="KW-0539">Nucleus</keyword>
<dbReference type="InterPro" id="IPR052783">
    <property type="entry name" value="Metabolic/Drug-Res_Regulator"/>
</dbReference>
<organism evidence="5 6">
    <name type="scientific">Candida maltosa (strain Xu316)</name>
    <name type="common">Yeast</name>
    <dbReference type="NCBI Taxonomy" id="1245528"/>
    <lineage>
        <taxon>Eukaryota</taxon>
        <taxon>Fungi</taxon>
        <taxon>Dikarya</taxon>
        <taxon>Ascomycota</taxon>
        <taxon>Saccharomycotina</taxon>
        <taxon>Pichiomycetes</taxon>
        <taxon>Debaryomycetaceae</taxon>
        <taxon>Candida/Lodderomyces clade</taxon>
        <taxon>Candida</taxon>
    </lineage>
</organism>
<evidence type="ECO:0000256" key="2">
    <source>
        <dbReference type="ARBA" id="ARBA00023242"/>
    </source>
</evidence>
<feature type="region of interest" description="Disordered" evidence="3">
    <location>
        <begin position="144"/>
        <end position="206"/>
    </location>
</feature>
<dbReference type="Gene3D" id="4.10.240.10">
    <property type="entry name" value="Zn(2)-C6 fungal-type DNA-binding domain"/>
    <property type="match status" value="1"/>
</dbReference>
<proteinExistence type="predicted"/>
<dbReference type="GO" id="GO:0045944">
    <property type="term" value="P:positive regulation of transcription by RNA polymerase II"/>
    <property type="evidence" value="ECO:0007669"/>
    <property type="project" value="TreeGrafter"/>
</dbReference>
<dbReference type="PROSITE" id="PS00463">
    <property type="entry name" value="ZN2_CY6_FUNGAL_1"/>
    <property type="match status" value="1"/>
</dbReference>
<evidence type="ECO:0000313" key="6">
    <source>
        <dbReference type="Proteomes" id="UP000011777"/>
    </source>
</evidence>
<dbReference type="HOGENOM" id="CLU_011909_0_0_1"/>
<keyword evidence="1" id="KW-0479">Metal-binding</keyword>
<keyword evidence="6" id="KW-1185">Reference proteome</keyword>
<dbReference type="CDD" id="cd12148">
    <property type="entry name" value="fungal_TF_MHR"/>
    <property type="match status" value="1"/>
</dbReference>
<dbReference type="PROSITE" id="PS50048">
    <property type="entry name" value="ZN2_CY6_FUNGAL_2"/>
    <property type="match status" value="1"/>
</dbReference>
<evidence type="ECO:0000256" key="1">
    <source>
        <dbReference type="ARBA" id="ARBA00022723"/>
    </source>
</evidence>
<evidence type="ECO:0000259" key="4">
    <source>
        <dbReference type="PROSITE" id="PS50048"/>
    </source>
</evidence>
<name>M3K5M0_CANMX</name>
<dbReference type="InterPro" id="IPR036864">
    <property type="entry name" value="Zn2-C6_fun-type_DNA-bd_sf"/>
</dbReference>
<evidence type="ECO:0000256" key="3">
    <source>
        <dbReference type="SAM" id="MobiDB-lite"/>
    </source>
</evidence>
<dbReference type="SMART" id="SM00906">
    <property type="entry name" value="Fungal_trans"/>
    <property type="match status" value="1"/>
</dbReference>
<dbReference type="InterPro" id="IPR007219">
    <property type="entry name" value="XnlR_reg_dom"/>
</dbReference>
<protein>
    <submittedName>
        <fullName evidence="5">Putative fungal zinc cluster transcription factor</fullName>
    </submittedName>
</protein>
<dbReference type="STRING" id="1245528.M3K5M0"/>
<dbReference type="OrthoDB" id="2534600at2759"/>
<dbReference type="Proteomes" id="UP000011777">
    <property type="component" value="Unassembled WGS sequence"/>
</dbReference>
<comment type="caution">
    <text evidence="5">The sequence shown here is derived from an EMBL/GenBank/DDBJ whole genome shotgun (WGS) entry which is preliminary data.</text>
</comment>
<feature type="compositionally biased region" description="Polar residues" evidence="3">
    <location>
        <begin position="776"/>
        <end position="821"/>
    </location>
</feature>
<dbReference type="SMART" id="SM00066">
    <property type="entry name" value="GAL4"/>
    <property type="match status" value="1"/>
</dbReference>
<dbReference type="GO" id="GO:0003677">
    <property type="term" value="F:DNA binding"/>
    <property type="evidence" value="ECO:0007669"/>
    <property type="project" value="InterPro"/>
</dbReference>
<feature type="compositionally biased region" description="Low complexity" evidence="3">
    <location>
        <begin position="165"/>
        <end position="176"/>
    </location>
</feature>
<feature type="compositionally biased region" description="Pro residues" evidence="3">
    <location>
        <begin position="177"/>
        <end position="190"/>
    </location>
</feature>
<reference evidence="5 6" key="1">
    <citation type="submission" date="2013-02" db="EMBL/GenBank/DDBJ databases">
        <title>Genome sequence of Candida maltosa Xu316, a potential industrial strain for xylitol and ethanol production.</title>
        <authorList>
            <person name="Yu J."/>
            <person name="Wang Q."/>
            <person name="Geng X."/>
            <person name="Bao W."/>
            <person name="He P."/>
            <person name="Cai J."/>
        </authorList>
    </citation>
    <scope>NUCLEOTIDE SEQUENCE [LARGE SCALE GENOMIC DNA]</scope>
    <source>
        <strain evidence="6">Xu316</strain>
    </source>
</reference>
<dbReference type="SUPFAM" id="SSF101447">
    <property type="entry name" value="Formin homology 2 domain (FH2 domain)"/>
    <property type="match status" value="1"/>
</dbReference>
<dbReference type="EMBL" id="AOGT01000183">
    <property type="protein sequence ID" value="EMG50550.1"/>
    <property type="molecule type" value="Genomic_DNA"/>
</dbReference>
<dbReference type="GO" id="GO:0000981">
    <property type="term" value="F:DNA-binding transcription factor activity, RNA polymerase II-specific"/>
    <property type="evidence" value="ECO:0007669"/>
    <property type="project" value="InterPro"/>
</dbReference>